<name>A0A4R2TAU0_9FIRM</name>
<dbReference type="InterPro" id="IPR014729">
    <property type="entry name" value="Rossmann-like_a/b/a_fold"/>
</dbReference>
<dbReference type="SMART" id="SM00893">
    <property type="entry name" value="ETF"/>
    <property type="match status" value="1"/>
</dbReference>
<dbReference type="Pfam" id="PF01012">
    <property type="entry name" value="ETF"/>
    <property type="match status" value="1"/>
</dbReference>
<dbReference type="CDD" id="cd01714">
    <property type="entry name" value="ETF_beta"/>
    <property type="match status" value="1"/>
</dbReference>
<dbReference type="PANTHER" id="PTHR21294:SF17">
    <property type="entry name" value="PROTEIN FIXA"/>
    <property type="match status" value="1"/>
</dbReference>
<reference evidence="3 4" key="1">
    <citation type="submission" date="2019-03" db="EMBL/GenBank/DDBJ databases">
        <title>Genomic Encyclopedia of Type Strains, Phase IV (KMG-IV): sequencing the most valuable type-strain genomes for metagenomic binning, comparative biology and taxonomic classification.</title>
        <authorList>
            <person name="Goeker M."/>
        </authorList>
    </citation>
    <scope>NUCLEOTIDE SEQUENCE [LARGE SCALE GENOMIC DNA]</scope>
    <source>
        <strain evidence="3 4">DSM 100013</strain>
    </source>
</reference>
<sequence>MRIVVLIKQVPDMEKVKFNSEKGIVDRASAGTEINPFDLNALEAALVIKEIIGAEVVALTMGPPKAEEALREAIARGADKAVLISDKYFGGSDTKATSHVISSGIKRLGNFHLIIAGEKTVDGDTGQVGAQVSDYLDIPYITYVSRIEEVSESVIRSVSEIWGGEYLKEMKLPGLITVTKDINTPRLPSFKQKMASRKAEIIRLSYEDLKEYFSSDEVGIKGSPTWVSKIEVPEVIKREGKIYRDDIDAGLETILHIIAEERI</sequence>
<dbReference type="AlphaFoldDB" id="A0A4R2TAU0"/>
<keyword evidence="4" id="KW-1185">Reference proteome</keyword>
<dbReference type="Gene3D" id="3.40.50.620">
    <property type="entry name" value="HUPs"/>
    <property type="match status" value="1"/>
</dbReference>
<dbReference type="SUPFAM" id="SSF52402">
    <property type="entry name" value="Adenine nucleotide alpha hydrolases-like"/>
    <property type="match status" value="1"/>
</dbReference>
<dbReference type="PANTHER" id="PTHR21294">
    <property type="entry name" value="ELECTRON TRANSFER FLAVOPROTEIN BETA-SUBUNIT"/>
    <property type="match status" value="1"/>
</dbReference>
<dbReference type="GO" id="GO:0009055">
    <property type="term" value="F:electron transfer activity"/>
    <property type="evidence" value="ECO:0007669"/>
    <property type="project" value="InterPro"/>
</dbReference>
<comment type="caution">
    <text evidence="3">The sequence shown here is derived from an EMBL/GenBank/DDBJ whole genome shotgun (WGS) entry which is preliminary data.</text>
</comment>
<proteinExistence type="predicted"/>
<dbReference type="Proteomes" id="UP000295504">
    <property type="component" value="Unassembled WGS sequence"/>
</dbReference>
<dbReference type="InterPro" id="IPR014730">
    <property type="entry name" value="ETF_a/b_N"/>
</dbReference>
<evidence type="ECO:0000256" key="1">
    <source>
        <dbReference type="ARBA" id="ARBA00042002"/>
    </source>
</evidence>
<dbReference type="RefSeq" id="WP_132849323.1">
    <property type="nucleotide sequence ID" value="NZ_CP058648.1"/>
</dbReference>
<gene>
    <name evidence="3" type="ORF">EDD79_103924</name>
</gene>
<evidence type="ECO:0000313" key="4">
    <source>
        <dbReference type="Proteomes" id="UP000295504"/>
    </source>
</evidence>
<dbReference type="PIRSF" id="PIRSF000090">
    <property type="entry name" value="Beta-ETF"/>
    <property type="match status" value="1"/>
</dbReference>
<dbReference type="InterPro" id="IPR033948">
    <property type="entry name" value="ETF_beta_N"/>
</dbReference>
<evidence type="ECO:0000313" key="3">
    <source>
        <dbReference type="EMBL" id="TCP98991.1"/>
    </source>
</evidence>
<protein>
    <recommendedName>
        <fullName evidence="1">Electron transfer flavoprotein small subunit</fullName>
    </recommendedName>
</protein>
<accession>A0A4R2TAU0</accession>
<dbReference type="EMBL" id="SLYC01000039">
    <property type="protein sequence ID" value="TCP98991.1"/>
    <property type="molecule type" value="Genomic_DNA"/>
</dbReference>
<dbReference type="InterPro" id="IPR012255">
    <property type="entry name" value="ETF_b"/>
</dbReference>
<organism evidence="3 4">
    <name type="scientific">Serpentinicella alkaliphila</name>
    <dbReference type="NCBI Taxonomy" id="1734049"/>
    <lineage>
        <taxon>Bacteria</taxon>
        <taxon>Bacillati</taxon>
        <taxon>Bacillota</taxon>
        <taxon>Clostridia</taxon>
        <taxon>Peptostreptococcales</taxon>
        <taxon>Natronincolaceae</taxon>
        <taxon>Serpentinicella</taxon>
    </lineage>
</organism>
<feature type="domain" description="Electron transfer flavoprotein alpha/beta-subunit N-terminal" evidence="2">
    <location>
        <begin position="22"/>
        <end position="213"/>
    </location>
</feature>
<dbReference type="OrthoDB" id="9804960at2"/>
<evidence type="ECO:0000259" key="2">
    <source>
        <dbReference type="SMART" id="SM00893"/>
    </source>
</evidence>